<evidence type="ECO:0000259" key="1">
    <source>
        <dbReference type="PROSITE" id="PS50240"/>
    </source>
</evidence>
<accession>A0ABD0TD11</accession>
<proteinExistence type="predicted"/>
<gene>
    <name evidence="2" type="ORF">ABMA28_015613</name>
</gene>
<dbReference type="PROSITE" id="PS50240">
    <property type="entry name" value="TRYPSIN_DOM"/>
    <property type="match status" value="1"/>
</dbReference>
<protein>
    <recommendedName>
        <fullName evidence="1">Peptidase S1 domain-containing protein</fullName>
    </recommendedName>
</protein>
<dbReference type="PROSITE" id="PS00018">
    <property type="entry name" value="EF_HAND_1"/>
    <property type="match status" value="1"/>
</dbReference>
<dbReference type="InterPro" id="IPR001254">
    <property type="entry name" value="Trypsin_dom"/>
</dbReference>
<dbReference type="EMBL" id="JBEDNZ010000007">
    <property type="protein sequence ID" value="KAL0840352.1"/>
    <property type="molecule type" value="Genomic_DNA"/>
</dbReference>
<dbReference type="Pfam" id="PF00089">
    <property type="entry name" value="Trypsin"/>
    <property type="match status" value="1"/>
</dbReference>
<dbReference type="InterPro" id="IPR043504">
    <property type="entry name" value="Peptidase_S1_PA_chymotrypsin"/>
</dbReference>
<dbReference type="InterPro" id="IPR018247">
    <property type="entry name" value="EF_Hand_1_Ca_BS"/>
</dbReference>
<reference evidence="2 3" key="1">
    <citation type="submission" date="2024-06" db="EMBL/GenBank/DDBJ databases">
        <title>A chromosome-level genome assembly of beet webworm, Loxostege sticticalis.</title>
        <authorList>
            <person name="Zhang Y."/>
        </authorList>
    </citation>
    <scope>NUCLEOTIDE SEQUENCE [LARGE SCALE GENOMIC DNA]</scope>
    <source>
        <strain evidence="2">AQ028</strain>
        <tissue evidence="2">Male pupae</tissue>
    </source>
</reference>
<dbReference type="Proteomes" id="UP001549921">
    <property type="component" value="Unassembled WGS sequence"/>
</dbReference>
<dbReference type="AlphaFoldDB" id="A0ABD0TD11"/>
<dbReference type="SUPFAM" id="SSF50494">
    <property type="entry name" value="Trypsin-like serine proteases"/>
    <property type="match status" value="1"/>
</dbReference>
<name>A0ABD0TD11_LOXSC</name>
<feature type="domain" description="Peptidase S1" evidence="1">
    <location>
        <begin position="443"/>
        <end position="696"/>
    </location>
</feature>
<evidence type="ECO:0000313" key="2">
    <source>
        <dbReference type="EMBL" id="KAL0840352.1"/>
    </source>
</evidence>
<dbReference type="Gene3D" id="2.40.10.10">
    <property type="entry name" value="Trypsin-like serine proteases"/>
    <property type="match status" value="1"/>
</dbReference>
<dbReference type="InterPro" id="IPR009003">
    <property type="entry name" value="Peptidase_S1_PA"/>
</dbReference>
<evidence type="ECO:0000313" key="3">
    <source>
        <dbReference type="Proteomes" id="UP001549921"/>
    </source>
</evidence>
<organism evidence="2 3">
    <name type="scientific">Loxostege sticticalis</name>
    <name type="common">Beet webworm moth</name>
    <dbReference type="NCBI Taxonomy" id="481309"/>
    <lineage>
        <taxon>Eukaryota</taxon>
        <taxon>Metazoa</taxon>
        <taxon>Ecdysozoa</taxon>
        <taxon>Arthropoda</taxon>
        <taxon>Hexapoda</taxon>
        <taxon>Insecta</taxon>
        <taxon>Pterygota</taxon>
        <taxon>Neoptera</taxon>
        <taxon>Endopterygota</taxon>
        <taxon>Lepidoptera</taxon>
        <taxon>Glossata</taxon>
        <taxon>Ditrysia</taxon>
        <taxon>Pyraloidea</taxon>
        <taxon>Crambidae</taxon>
        <taxon>Pyraustinae</taxon>
        <taxon>Loxostege</taxon>
    </lineage>
</organism>
<sequence length="708" mass="81532">MSLKSEVLLFTKFFTVIVISIQVPVCYTETNFKLNSISKNNSFSIIDTSSFFPNTQTPFGVTVKKWQVGRVSRKHYEIVNMLWRKTKTFINPQITTPPENRFRRNYQKATSMKKYENIKPVTHSSSRPIFPSSTPSFIEFYYLDDNDDRVKRRDSLMPILTSYRKPRKPASENLFIRSPILSIHIDDHFNNNSHTKIDLAIGKETHEPSHLLRKRPIITKKPNIYRILSNKFQIDLEPIVKSKTFMFNNNFRKIVTTEKNFDYETCPLTTEPEISINLTPPEYALNTQYKNYTQNKTESITSSRPNITSESIKSTTAYDKIKFFEMYDQHTMKPNSIINRNVNEDDFENMIFQNDIDMNQKVSLEDVDRNIGHHNGTKMKSKKHIDENIKSSLAPKTNNSKYEKRTKFKTVIFNVNKTDTKKSNDVENTYKALKKIQNDTWLIWKNSSRVALVSEYPFAAVYVYEPSQIHCDAAALSPHWLVAAGSCLSRFHRKNPLSQGRSAFVAYCGQSWWRPERVSYVKYSIVHPRYHPKDPTRRFLYNIGLVQVAGSMSSCIGWAPISLMSHNFDASDGSIATAVGWGLDRYDVRYTSVELPKQALSAYDGFVYSNTCPGSKALGKLKLDNDPSSTVKNNLYCLSLPPYTGEENDPVHGSLLLVGGKLIALYLQEERRVWGEQSAQYTGVWRLVPWVHEVAREPDEVEGFGIDI</sequence>
<comment type="caution">
    <text evidence="2">The sequence shown here is derived from an EMBL/GenBank/DDBJ whole genome shotgun (WGS) entry which is preliminary data.</text>
</comment>